<dbReference type="GO" id="GO:0004222">
    <property type="term" value="F:metalloendopeptidase activity"/>
    <property type="evidence" value="ECO:0007669"/>
    <property type="project" value="InterPro"/>
</dbReference>
<dbReference type="GO" id="GO:0005737">
    <property type="term" value="C:cytoplasm"/>
    <property type="evidence" value="ECO:0007669"/>
    <property type="project" value="TreeGrafter"/>
</dbReference>
<keyword evidence="2" id="KW-0067">ATP-binding</keyword>
<dbReference type="GO" id="GO:0034605">
    <property type="term" value="P:cellular response to heat"/>
    <property type="evidence" value="ECO:0007669"/>
    <property type="project" value="TreeGrafter"/>
</dbReference>
<dbReference type="Gene3D" id="3.40.50.300">
    <property type="entry name" value="P-loop containing nucleotide triphosphate hydrolases"/>
    <property type="match status" value="1"/>
</dbReference>
<dbReference type="InterPro" id="IPR003593">
    <property type="entry name" value="AAA+_ATPase"/>
</dbReference>
<dbReference type="GO" id="GO:0004176">
    <property type="term" value="F:ATP-dependent peptidase activity"/>
    <property type="evidence" value="ECO:0007669"/>
    <property type="project" value="InterPro"/>
</dbReference>
<protein>
    <submittedName>
        <fullName evidence="4">AAA family ATPase</fullName>
    </submittedName>
</protein>
<accession>A0A939K210</accession>
<dbReference type="GO" id="GO:0005524">
    <property type="term" value="F:ATP binding"/>
    <property type="evidence" value="ECO:0007669"/>
    <property type="project" value="UniProtKB-KW"/>
</dbReference>
<dbReference type="RefSeq" id="WP_207336781.1">
    <property type="nucleotide sequence ID" value="NZ_JAFMYU010000015.1"/>
</dbReference>
<dbReference type="InterPro" id="IPR050130">
    <property type="entry name" value="ClpA_ClpB"/>
</dbReference>
<dbReference type="InterPro" id="IPR027417">
    <property type="entry name" value="P-loop_NTPase"/>
</dbReference>
<dbReference type="Gene3D" id="1.20.58.760">
    <property type="entry name" value="Peptidase M41"/>
    <property type="match status" value="1"/>
</dbReference>
<sequence>MTVDFPLIEQRKQHLDYVKAELKAYFIGIDSIIDDLMDYIQVWYLLPDVLNRPVIVNLWGMTGVGKTDLIRQLVRLLDYQDRFVEIELSNIDGTNWSNSVSQIFGRNGINDGKPAIVLFDEIQRFNTLDTEGKPLPQTKFMDFWELLSDGKLSKREKDDLDYYITSMMFSQKDIQKRKKKGEENLDENPLMDFWQANELRRMMNLDMSMDEMTDMSQQDMVKLMLKEKSKKKIYEPISHAKSLIIISGNLDDAFTMANQTSETDVDADIFQAFTRKVTVVDIKNSLSRKFRPEQVARFGNIHLIYTSLRRADFELLIAREIERVVHITAEKFGISLQVSGAIAALIYRNGVFPVQGVRPVFSSVIDILESNLSKFVFQALTNGQTTIAIDYDLEHREIRAQIGADKLRVPYVGRIDKIRNSNLEDTVANISVHEAGHAVVYMLLTGLAPLQLKSKLASSYAGGFTFPHQIHETRETLVNKIKIYLAGGLAEEVVFGREHASIGRINDRVEVTQMAVDYVRRYGFDEEFQANYTLEFGYVMDKAVTDADIEKMITRLVGQTNELLLMNRTLLHELSLELAAHGSLEAPAVAAIATRHGVNVSVREEGFLAIYGYDKALRGTNKTHPDNPVGIQ</sequence>
<proteinExistence type="predicted"/>
<dbReference type="InterPro" id="IPR003959">
    <property type="entry name" value="ATPase_AAA_core"/>
</dbReference>
<evidence type="ECO:0000256" key="2">
    <source>
        <dbReference type="ARBA" id="ARBA00022840"/>
    </source>
</evidence>
<dbReference type="SUPFAM" id="SSF140990">
    <property type="entry name" value="FtsH protease domain-like"/>
    <property type="match status" value="1"/>
</dbReference>
<dbReference type="SMART" id="SM00382">
    <property type="entry name" value="AAA"/>
    <property type="match status" value="1"/>
</dbReference>
<evidence type="ECO:0000313" key="5">
    <source>
        <dbReference type="Proteomes" id="UP000664795"/>
    </source>
</evidence>
<evidence type="ECO:0000259" key="3">
    <source>
        <dbReference type="SMART" id="SM00382"/>
    </source>
</evidence>
<dbReference type="PANTHER" id="PTHR11638">
    <property type="entry name" value="ATP-DEPENDENT CLP PROTEASE"/>
    <property type="match status" value="1"/>
</dbReference>
<dbReference type="SUPFAM" id="SSF52540">
    <property type="entry name" value="P-loop containing nucleoside triphosphate hydrolases"/>
    <property type="match status" value="1"/>
</dbReference>
<evidence type="ECO:0000256" key="1">
    <source>
        <dbReference type="ARBA" id="ARBA00022741"/>
    </source>
</evidence>
<dbReference type="GO" id="GO:0016887">
    <property type="term" value="F:ATP hydrolysis activity"/>
    <property type="evidence" value="ECO:0007669"/>
    <property type="project" value="InterPro"/>
</dbReference>
<name>A0A939K210_9BACT</name>
<dbReference type="AlphaFoldDB" id="A0A939K210"/>
<feature type="domain" description="AAA+ ATPase" evidence="3">
    <location>
        <begin position="52"/>
        <end position="309"/>
    </location>
</feature>
<dbReference type="Pfam" id="PF01434">
    <property type="entry name" value="Peptidase_M41"/>
    <property type="match status" value="1"/>
</dbReference>
<organism evidence="4 5">
    <name type="scientific">Fibrella aquatilis</name>
    <dbReference type="NCBI Taxonomy" id="2817059"/>
    <lineage>
        <taxon>Bacteria</taxon>
        <taxon>Pseudomonadati</taxon>
        <taxon>Bacteroidota</taxon>
        <taxon>Cytophagia</taxon>
        <taxon>Cytophagales</taxon>
        <taxon>Spirosomataceae</taxon>
        <taxon>Fibrella</taxon>
    </lineage>
</organism>
<gene>
    <name evidence="4" type="ORF">J2I48_17525</name>
</gene>
<dbReference type="Pfam" id="PF00004">
    <property type="entry name" value="AAA"/>
    <property type="match status" value="1"/>
</dbReference>
<evidence type="ECO:0000313" key="4">
    <source>
        <dbReference type="EMBL" id="MBO0932815.1"/>
    </source>
</evidence>
<dbReference type="InterPro" id="IPR037219">
    <property type="entry name" value="Peptidase_M41-like"/>
</dbReference>
<reference evidence="4 5" key="1">
    <citation type="submission" date="2021-03" db="EMBL/GenBank/DDBJ databases">
        <title>Fibrella sp. HMF5036 genome sequencing and assembly.</title>
        <authorList>
            <person name="Kang H."/>
            <person name="Kim H."/>
            <person name="Bae S."/>
            <person name="Joh K."/>
        </authorList>
    </citation>
    <scope>NUCLEOTIDE SEQUENCE [LARGE SCALE GENOMIC DNA]</scope>
    <source>
        <strain evidence="4 5">HMF5036</strain>
    </source>
</reference>
<keyword evidence="1" id="KW-0547">Nucleotide-binding</keyword>
<dbReference type="EMBL" id="JAFMYU010000015">
    <property type="protein sequence ID" value="MBO0932815.1"/>
    <property type="molecule type" value="Genomic_DNA"/>
</dbReference>
<dbReference type="Proteomes" id="UP000664795">
    <property type="component" value="Unassembled WGS sequence"/>
</dbReference>
<dbReference type="GO" id="GO:0006508">
    <property type="term" value="P:proteolysis"/>
    <property type="evidence" value="ECO:0007669"/>
    <property type="project" value="InterPro"/>
</dbReference>
<dbReference type="PANTHER" id="PTHR11638:SF18">
    <property type="entry name" value="HEAT SHOCK PROTEIN 104"/>
    <property type="match status" value="1"/>
</dbReference>
<keyword evidence="5" id="KW-1185">Reference proteome</keyword>
<dbReference type="InterPro" id="IPR000642">
    <property type="entry name" value="Peptidase_M41"/>
</dbReference>
<comment type="caution">
    <text evidence="4">The sequence shown here is derived from an EMBL/GenBank/DDBJ whole genome shotgun (WGS) entry which is preliminary data.</text>
</comment>